<reference evidence="2" key="1">
    <citation type="submission" date="2020-04" db="EMBL/GenBank/DDBJ databases">
        <title>Deep metagenomics examines the oral microbiome during advanced dental caries in children, revealing novel taxa and co-occurrences with host molecules.</title>
        <authorList>
            <person name="Baker J.L."/>
            <person name="Morton J.T."/>
            <person name="Dinis M."/>
            <person name="Alvarez R."/>
            <person name="Tran N.C."/>
            <person name="Knight R."/>
            <person name="Edlund A."/>
        </authorList>
    </citation>
    <scope>NUCLEOTIDE SEQUENCE</scope>
    <source>
        <strain evidence="2">JCVI_38_bin.5</strain>
    </source>
</reference>
<dbReference type="Proteomes" id="UP000698335">
    <property type="component" value="Unassembled WGS sequence"/>
</dbReference>
<dbReference type="EMBL" id="JABZGW010000017">
    <property type="protein sequence ID" value="MBF4807260.1"/>
    <property type="molecule type" value="Genomic_DNA"/>
</dbReference>
<evidence type="ECO:0000313" key="2">
    <source>
        <dbReference type="EMBL" id="MBF4807260.1"/>
    </source>
</evidence>
<sequence>MMAAFSTTSIKLPSQVADELVSKVADTSVIQTLSASSPAIFANRSSILFTKDPEAEVVGENAPHNPSEAKTEPIDHIIKKLSVTVRFSDEVRWADEDNQLKIVDAIVDKSSAALGRGLDYVVFHALNPLTGLAVAGLTALTAGATAVTATADAAADLDTMADKVDQGYDITGLALSKTQASALRKVRVKNTGLRLFPEIPLNLKTGSVDGIPAATSNTVSGALAKTPTKVLAIMGDFSLIKWGIVRDINLEIIETGDPDGLGDLKRLGQIAYRAEVVYSWAVIDPKGFSVLKGA</sequence>
<proteinExistence type="predicted"/>
<protein>
    <submittedName>
        <fullName evidence="2">Phage major capsid protein</fullName>
    </submittedName>
</protein>
<name>A0A930YP94_9ACTN</name>
<evidence type="ECO:0000313" key="3">
    <source>
        <dbReference type="Proteomes" id="UP000698335"/>
    </source>
</evidence>
<evidence type="ECO:0000256" key="1">
    <source>
        <dbReference type="ARBA" id="ARBA00004328"/>
    </source>
</evidence>
<comment type="caution">
    <text evidence="2">The sequence shown here is derived from an EMBL/GenBank/DDBJ whole genome shotgun (WGS) entry which is preliminary data.</text>
</comment>
<dbReference type="SUPFAM" id="SSF56563">
    <property type="entry name" value="Major capsid protein gp5"/>
    <property type="match status" value="1"/>
</dbReference>
<comment type="subcellular location">
    <subcellularLocation>
        <location evidence="1">Virion</location>
    </subcellularLocation>
</comment>
<dbReference type="InterPro" id="IPR024455">
    <property type="entry name" value="Phage_capsid"/>
</dbReference>
<dbReference type="AlphaFoldDB" id="A0A930YP94"/>
<gene>
    <name evidence="2" type="ORF">HXK26_00995</name>
</gene>
<organism evidence="2 3">
    <name type="scientific">Lancefieldella rimae</name>
    <dbReference type="NCBI Taxonomy" id="1383"/>
    <lineage>
        <taxon>Bacteria</taxon>
        <taxon>Bacillati</taxon>
        <taxon>Actinomycetota</taxon>
        <taxon>Coriobacteriia</taxon>
        <taxon>Coriobacteriales</taxon>
        <taxon>Atopobiaceae</taxon>
        <taxon>Lancefieldella</taxon>
    </lineage>
</organism>
<accession>A0A930YP94</accession>
<dbReference type="NCBIfam" id="TIGR01554">
    <property type="entry name" value="major_cap_HK97"/>
    <property type="match status" value="1"/>
</dbReference>